<name>A0A0U3N776_9BURK</name>
<dbReference type="Proteomes" id="UP000060699">
    <property type="component" value="Chromosome"/>
</dbReference>
<evidence type="ECO:0000313" key="1">
    <source>
        <dbReference type="EMBL" id="ALV08043.1"/>
    </source>
</evidence>
<evidence type="ECO:0000313" key="2">
    <source>
        <dbReference type="Proteomes" id="UP000060699"/>
    </source>
</evidence>
<dbReference type="EMBL" id="CP013729">
    <property type="protein sequence ID" value="ALV08043.1"/>
    <property type="molecule type" value="Genomic_DNA"/>
</dbReference>
<organism evidence="1 2">
    <name type="scientific">Roseateles depolymerans</name>
    <dbReference type="NCBI Taxonomy" id="76731"/>
    <lineage>
        <taxon>Bacteria</taxon>
        <taxon>Pseudomonadati</taxon>
        <taxon>Pseudomonadota</taxon>
        <taxon>Betaproteobacteria</taxon>
        <taxon>Burkholderiales</taxon>
        <taxon>Sphaerotilaceae</taxon>
        <taxon>Roseateles</taxon>
    </lineage>
</organism>
<accession>A0A0U3N776</accession>
<proteinExistence type="predicted"/>
<keyword evidence="2" id="KW-1185">Reference proteome</keyword>
<gene>
    <name evidence="1" type="ORF">RD2015_3587</name>
</gene>
<reference evidence="1 2" key="1">
    <citation type="submission" date="2015-12" db="EMBL/GenBank/DDBJ databases">
        <title>Complete genome of Roseateles depolymerans KCTC 42856.</title>
        <authorList>
            <person name="Kim K.M."/>
        </authorList>
    </citation>
    <scope>NUCLEOTIDE SEQUENCE [LARGE SCALE GENOMIC DNA]</scope>
    <source>
        <strain evidence="1 2">KCTC 42856</strain>
    </source>
</reference>
<dbReference type="AlphaFoldDB" id="A0A0U3N776"/>
<dbReference type="OrthoDB" id="9168602at2"/>
<protein>
    <submittedName>
        <fullName evidence="1">Uncharacterized protein</fullName>
    </submittedName>
</protein>
<dbReference type="KEGG" id="rdp:RD2015_3587"/>
<sequence>MKLFSRLAAHFEPSIKPARPSPAAAATPPLIELPSHTPASDYSVWVPQISRAQMLLEELGDIPDSVAGHPIEKLILRGPSLPVRAHSLLEPERVSGPAELSERLHANKLPGGVVVMATPTVSQARLWRWQAEANGVTHVVRLSCELERANLGLDPAAEAACSRRPDGQAHGALSRHRDVELAPATAIPPSLLLDTFEALMADAPAPEAHVAFQSYDGDDRSAVFGAGWKVYKDLRQLQKAGRPLDDAAIEHAVAAAVLQMKTNRSVQLLSEPIHVASLLAMGHQWRDRLQKRGVRFLPQPEVRLESLGPDEPVRPGPRHAAALRRARAGDWCAAIRNDPSLQGLSFGPLEGSRALQRRIRCERRFIPDARLQGLAAAHLRGAWATPATLVLERPTADQSLALAVACLSHNIAAVFDLTHPSELSAWAGPDPMAHGSRSFGGHCTAAFEWGRRGEQSLEEDLPGATSIGMLVSARVNGSAVTRDLTVDPVTLKDEKTEAEIRPLELVKSPLPPGKPVPPRALYDVAVIMERYRADGPGHTIALQCPDGDLRAAAVAAADLLYSRFQQGELTEDNRLDAVHDIWAGLCREYSVDLADSPEQLAHLMGMSELLIDIGKKTMRWR</sequence>
<dbReference type="RefSeq" id="WP_147306942.1">
    <property type="nucleotide sequence ID" value="NZ_CP013729.1"/>
</dbReference>